<proteinExistence type="predicted"/>
<feature type="transmembrane region" description="Helical" evidence="1">
    <location>
        <begin position="26"/>
        <end position="44"/>
    </location>
</feature>
<gene>
    <name evidence="2" type="ORF">UA45_10715</name>
</gene>
<sequence>MQETIIAINYRNDKIRIKAFKFNIKAIHSFLLIIFLINFTMFFIVIQNKHTNKLICVILYLLYFILSQK</sequence>
<feature type="transmembrane region" description="Helical" evidence="1">
    <location>
        <begin position="50"/>
        <end position="66"/>
    </location>
</feature>
<keyword evidence="1" id="KW-0472">Membrane</keyword>
<dbReference type="Proteomes" id="UP000032582">
    <property type="component" value="Unassembled WGS sequence"/>
</dbReference>
<accession>A0A0D8L7M8</accession>
<evidence type="ECO:0000313" key="2">
    <source>
        <dbReference type="EMBL" id="KJF77744.1"/>
    </source>
</evidence>
<comment type="caution">
    <text evidence="2">The sequence shown here is derived from an EMBL/GenBank/DDBJ whole genome shotgun (WGS) entry which is preliminary data.</text>
</comment>
<keyword evidence="1" id="KW-1133">Transmembrane helix</keyword>
<keyword evidence="1" id="KW-0812">Transmembrane</keyword>
<name>A0A0D8L7M8_MORMO</name>
<reference evidence="2 3" key="1">
    <citation type="submission" date="2015-02" db="EMBL/GenBank/DDBJ databases">
        <title>Whole genome shotgun sequencing of cultured foodborne pathogen.</title>
        <authorList>
            <person name="Timme R."/>
            <person name="Allard M.W."/>
            <person name="Strain E."/>
            <person name="Evans P.S."/>
            <person name="Brown E."/>
        </authorList>
    </citation>
    <scope>NUCLEOTIDE SEQUENCE [LARGE SCALE GENOMIC DNA]</scope>
    <source>
        <strain evidence="2 3">GCSL-TSO-24</strain>
    </source>
</reference>
<evidence type="ECO:0000256" key="1">
    <source>
        <dbReference type="SAM" id="Phobius"/>
    </source>
</evidence>
<dbReference type="AlphaFoldDB" id="A0A0D8L7M8"/>
<dbReference type="EMBL" id="JZSH01000109">
    <property type="protein sequence ID" value="KJF77744.1"/>
    <property type="molecule type" value="Genomic_DNA"/>
</dbReference>
<evidence type="ECO:0000313" key="3">
    <source>
        <dbReference type="Proteomes" id="UP000032582"/>
    </source>
</evidence>
<organism evidence="2 3">
    <name type="scientific">Morganella morganii</name>
    <name type="common">Proteus morganii</name>
    <dbReference type="NCBI Taxonomy" id="582"/>
    <lineage>
        <taxon>Bacteria</taxon>
        <taxon>Pseudomonadati</taxon>
        <taxon>Pseudomonadota</taxon>
        <taxon>Gammaproteobacteria</taxon>
        <taxon>Enterobacterales</taxon>
        <taxon>Morganellaceae</taxon>
        <taxon>Morganella</taxon>
    </lineage>
</organism>
<protein>
    <submittedName>
        <fullName evidence="2">Uncharacterized protein</fullName>
    </submittedName>
</protein>